<dbReference type="Pfam" id="PF00324">
    <property type="entry name" value="AA_permease"/>
    <property type="match status" value="1"/>
</dbReference>
<evidence type="ECO:0000256" key="2">
    <source>
        <dbReference type="ARBA" id="ARBA00022448"/>
    </source>
</evidence>
<proteinExistence type="predicted"/>
<keyword evidence="4" id="KW-0029">Amino-acid transport</keyword>
<evidence type="ECO:0000256" key="7">
    <source>
        <dbReference type="SAM" id="Phobius"/>
    </source>
</evidence>
<evidence type="ECO:0000256" key="4">
    <source>
        <dbReference type="ARBA" id="ARBA00022970"/>
    </source>
</evidence>
<gene>
    <name evidence="9" type="primary">rocE</name>
    <name evidence="9" type="ORF">SSLFYP6_00333</name>
</gene>
<keyword evidence="6 7" id="KW-0472">Membrane</keyword>
<dbReference type="InterPro" id="IPR004841">
    <property type="entry name" value="AA-permease/SLC12A_dom"/>
</dbReference>
<protein>
    <submittedName>
        <fullName evidence="9">Amino-acid permease RocE</fullName>
    </submittedName>
</protein>
<feature type="domain" description="Amino acid permease/ SLC12A" evidence="8">
    <location>
        <begin position="20"/>
        <end position="104"/>
    </location>
</feature>
<name>A0A6N3DS39_STRSL</name>
<dbReference type="InterPro" id="IPR050524">
    <property type="entry name" value="APC_YAT"/>
</dbReference>
<dbReference type="AlphaFoldDB" id="A0A6N3DS39"/>
<dbReference type="GO" id="GO:0015171">
    <property type="term" value="F:amino acid transmembrane transporter activity"/>
    <property type="evidence" value="ECO:0007669"/>
    <property type="project" value="TreeGrafter"/>
</dbReference>
<dbReference type="PANTHER" id="PTHR43341">
    <property type="entry name" value="AMINO ACID PERMEASE"/>
    <property type="match status" value="1"/>
</dbReference>
<reference evidence="9" key="1">
    <citation type="submission" date="2019-11" db="EMBL/GenBank/DDBJ databases">
        <authorList>
            <person name="Feng L."/>
        </authorList>
    </citation>
    <scope>NUCLEOTIDE SEQUENCE</scope>
    <source>
        <strain evidence="9">SSalivariusLFYP6</strain>
    </source>
</reference>
<evidence type="ECO:0000256" key="6">
    <source>
        <dbReference type="ARBA" id="ARBA00023136"/>
    </source>
</evidence>
<feature type="transmembrane region" description="Helical" evidence="7">
    <location>
        <begin position="48"/>
        <end position="72"/>
    </location>
</feature>
<evidence type="ECO:0000256" key="3">
    <source>
        <dbReference type="ARBA" id="ARBA00022692"/>
    </source>
</evidence>
<evidence type="ECO:0000256" key="5">
    <source>
        <dbReference type="ARBA" id="ARBA00022989"/>
    </source>
</evidence>
<keyword evidence="2" id="KW-0813">Transport</keyword>
<dbReference type="EMBL" id="CACRUJ010000015">
    <property type="protein sequence ID" value="VYU30168.1"/>
    <property type="molecule type" value="Genomic_DNA"/>
</dbReference>
<evidence type="ECO:0000256" key="1">
    <source>
        <dbReference type="ARBA" id="ARBA00004141"/>
    </source>
</evidence>
<evidence type="ECO:0000313" key="9">
    <source>
        <dbReference type="EMBL" id="VYU30168.1"/>
    </source>
</evidence>
<dbReference type="PROSITE" id="PS00218">
    <property type="entry name" value="AMINO_ACID_PERMEASE_1"/>
    <property type="match status" value="1"/>
</dbReference>
<dbReference type="PANTHER" id="PTHR43341:SF5">
    <property type="entry name" value="S-METHYLMETHIONINE PERMEASE-RELATED"/>
    <property type="match status" value="1"/>
</dbReference>
<keyword evidence="3 7" id="KW-0812">Transmembrane</keyword>
<sequence>MENHNYENEGQFQRKMTSRHLFMLSLGGVIGTGLFLSSGYTIAQAGPLGAILSYLVGAIVVYLVMLSLGELAVAMPVTGSFHTYATKFISPGTGFTVAWLYWIC</sequence>
<accession>A0A6N3DS39</accession>
<evidence type="ECO:0000259" key="8">
    <source>
        <dbReference type="Pfam" id="PF00324"/>
    </source>
</evidence>
<dbReference type="InterPro" id="IPR004840">
    <property type="entry name" value="Amino_acid_permease_CS"/>
</dbReference>
<dbReference type="GO" id="GO:0016020">
    <property type="term" value="C:membrane"/>
    <property type="evidence" value="ECO:0007669"/>
    <property type="project" value="UniProtKB-SubCell"/>
</dbReference>
<keyword evidence="5 7" id="KW-1133">Transmembrane helix</keyword>
<dbReference type="Gene3D" id="1.20.1740.10">
    <property type="entry name" value="Amino acid/polyamine transporter I"/>
    <property type="match status" value="1"/>
</dbReference>
<organism evidence="9">
    <name type="scientific">Streptococcus salivarius</name>
    <dbReference type="NCBI Taxonomy" id="1304"/>
    <lineage>
        <taxon>Bacteria</taxon>
        <taxon>Bacillati</taxon>
        <taxon>Bacillota</taxon>
        <taxon>Bacilli</taxon>
        <taxon>Lactobacillales</taxon>
        <taxon>Streptococcaceae</taxon>
        <taxon>Streptococcus</taxon>
    </lineage>
</organism>
<feature type="transmembrane region" description="Helical" evidence="7">
    <location>
        <begin position="84"/>
        <end position="103"/>
    </location>
</feature>
<feature type="transmembrane region" description="Helical" evidence="7">
    <location>
        <begin position="21"/>
        <end position="42"/>
    </location>
</feature>
<comment type="subcellular location">
    <subcellularLocation>
        <location evidence="1">Membrane</location>
        <topology evidence="1">Multi-pass membrane protein</topology>
    </subcellularLocation>
</comment>